<dbReference type="SUPFAM" id="SSF54001">
    <property type="entry name" value="Cysteine proteinases"/>
    <property type="match status" value="1"/>
</dbReference>
<protein>
    <submittedName>
        <fullName evidence="6">Unannotated protein</fullName>
    </submittedName>
</protein>
<dbReference type="Gene3D" id="3.90.1720.10">
    <property type="entry name" value="endopeptidase domain like (from Nostoc punctiforme)"/>
    <property type="match status" value="1"/>
</dbReference>
<dbReference type="Pfam" id="PF00877">
    <property type="entry name" value="NLPC_P60"/>
    <property type="match status" value="1"/>
</dbReference>
<dbReference type="GO" id="GO:0008234">
    <property type="term" value="F:cysteine-type peptidase activity"/>
    <property type="evidence" value="ECO:0007669"/>
    <property type="project" value="UniProtKB-KW"/>
</dbReference>
<evidence type="ECO:0000256" key="1">
    <source>
        <dbReference type="ARBA" id="ARBA00007074"/>
    </source>
</evidence>
<keyword evidence="2" id="KW-0645">Protease</keyword>
<dbReference type="InterPro" id="IPR000064">
    <property type="entry name" value="NLP_P60_dom"/>
</dbReference>
<name>A0A6J7ILX6_9ZZZZ</name>
<evidence type="ECO:0000256" key="2">
    <source>
        <dbReference type="ARBA" id="ARBA00022670"/>
    </source>
</evidence>
<reference evidence="6" key="1">
    <citation type="submission" date="2020-05" db="EMBL/GenBank/DDBJ databases">
        <authorList>
            <person name="Chiriac C."/>
            <person name="Salcher M."/>
            <person name="Ghai R."/>
            <person name="Kavagutti S V."/>
        </authorList>
    </citation>
    <scope>NUCLEOTIDE SEQUENCE</scope>
</reference>
<keyword evidence="4" id="KW-0788">Thiol protease</keyword>
<evidence type="ECO:0000256" key="4">
    <source>
        <dbReference type="ARBA" id="ARBA00022807"/>
    </source>
</evidence>
<organism evidence="6">
    <name type="scientific">freshwater metagenome</name>
    <dbReference type="NCBI Taxonomy" id="449393"/>
    <lineage>
        <taxon>unclassified sequences</taxon>
        <taxon>metagenomes</taxon>
        <taxon>ecological metagenomes</taxon>
    </lineage>
</organism>
<dbReference type="AlphaFoldDB" id="A0A6J7ILX6"/>
<dbReference type="PANTHER" id="PTHR47359:SF3">
    <property type="entry name" value="NLP_P60 DOMAIN-CONTAINING PROTEIN-RELATED"/>
    <property type="match status" value="1"/>
</dbReference>
<accession>A0A6J7ILX6</accession>
<feature type="domain" description="NlpC/P60" evidence="5">
    <location>
        <begin position="78"/>
        <end position="199"/>
    </location>
</feature>
<dbReference type="GO" id="GO:0006508">
    <property type="term" value="P:proteolysis"/>
    <property type="evidence" value="ECO:0007669"/>
    <property type="project" value="UniProtKB-KW"/>
</dbReference>
<evidence type="ECO:0000259" key="5">
    <source>
        <dbReference type="PROSITE" id="PS51935"/>
    </source>
</evidence>
<proteinExistence type="inferred from homology"/>
<keyword evidence="3" id="KW-0378">Hydrolase</keyword>
<sequence length="199" mass="21153">MSHFLRRISVAGLLAVAVATVLTPGPAQADQTAPQVTTTTTSVQAPLATNLHVATFTHGQRKVAVAQIRKERAAARASSMRTRAVAIALAQVGDNYSTGGSGPSAFDCSGLTMYAWRRAGVQLEHYSYDQYNQTKHVPTKEALPGDLVFYLDNGAHHVGMYIGRGKIVNASDYGIGVIISPMKGTAWTNAHFTGVGRVV</sequence>
<gene>
    <name evidence="6" type="ORF">UFOPK3610_01955</name>
</gene>
<dbReference type="EMBL" id="CAFBMR010000143">
    <property type="protein sequence ID" value="CAB4931314.1"/>
    <property type="molecule type" value="Genomic_DNA"/>
</dbReference>
<comment type="similarity">
    <text evidence="1">Belongs to the peptidase C40 family.</text>
</comment>
<dbReference type="InterPro" id="IPR038765">
    <property type="entry name" value="Papain-like_cys_pep_sf"/>
</dbReference>
<evidence type="ECO:0000256" key="3">
    <source>
        <dbReference type="ARBA" id="ARBA00022801"/>
    </source>
</evidence>
<dbReference type="PROSITE" id="PS51935">
    <property type="entry name" value="NLPC_P60"/>
    <property type="match status" value="1"/>
</dbReference>
<evidence type="ECO:0000313" key="6">
    <source>
        <dbReference type="EMBL" id="CAB4931314.1"/>
    </source>
</evidence>
<dbReference type="InterPro" id="IPR051794">
    <property type="entry name" value="PG_Endopeptidase_C40"/>
</dbReference>
<dbReference type="PANTHER" id="PTHR47359">
    <property type="entry name" value="PEPTIDOGLYCAN DL-ENDOPEPTIDASE CWLO"/>
    <property type="match status" value="1"/>
</dbReference>